<protein>
    <submittedName>
        <fullName evidence="2">Uncharacterized protein</fullName>
    </submittedName>
</protein>
<feature type="transmembrane region" description="Helical" evidence="1">
    <location>
        <begin position="63"/>
        <end position="84"/>
    </location>
</feature>
<keyword evidence="1" id="KW-0472">Membrane</keyword>
<organism evidence="2 3">
    <name type="scientific">Elysia marginata</name>
    <dbReference type="NCBI Taxonomy" id="1093978"/>
    <lineage>
        <taxon>Eukaryota</taxon>
        <taxon>Metazoa</taxon>
        <taxon>Spiralia</taxon>
        <taxon>Lophotrochozoa</taxon>
        <taxon>Mollusca</taxon>
        <taxon>Gastropoda</taxon>
        <taxon>Heterobranchia</taxon>
        <taxon>Euthyneura</taxon>
        <taxon>Panpulmonata</taxon>
        <taxon>Sacoglossa</taxon>
        <taxon>Placobranchoidea</taxon>
        <taxon>Plakobranchidae</taxon>
        <taxon>Elysia</taxon>
    </lineage>
</organism>
<evidence type="ECO:0000313" key="2">
    <source>
        <dbReference type="EMBL" id="GFS25684.1"/>
    </source>
</evidence>
<gene>
    <name evidence="2" type="ORF">ElyMa_003447700</name>
</gene>
<comment type="caution">
    <text evidence="2">The sequence shown here is derived from an EMBL/GenBank/DDBJ whole genome shotgun (WGS) entry which is preliminary data.</text>
</comment>
<proteinExistence type="predicted"/>
<keyword evidence="1" id="KW-1133">Transmembrane helix</keyword>
<keyword evidence="3" id="KW-1185">Reference proteome</keyword>
<evidence type="ECO:0000256" key="1">
    <source>
        <dbReference type="SAM" id="Phobius"/>
    </source>
</evidence>
<keyword evidence="1" id="KW-0812">Transmembrane</keyword>
<reference evidence="2 3" key="1">
    <citation type="journal article" date="2021" name="Elife">
        <title>Chloroplast acquisition without the gene transfer in kleptoplastic sea slugs, Plakobranchus ocellatus.</title>
        <authorList>
            <person name="Maeda T."/>
            <person name="Takahashi S."/>
            <person name="Yoshida T."/>
            <person name="Shimamura S."/>
            <person name="Takaki Y."/>
            <person name="Nagai Y."/>
            <person name="Toyoda A."/>
            <person name="Suzuki Y."/>
            <person name="Arimoto A."/>
            <person name="Ishii H."/>
            <person name="Satoh N."/>
            <person name="Nishiyama T."/>
            <person name="Hasebe M."/>
            <person name="Maruyama T."/>
            <person name="Minagawa J."/>
            <person name="Obokata J."/>
            <person name="Shigenobu S."/>
        </authorList>
    </citation>
    <scope>NUCLEOTIDE SEQUENCE [LARGE SCALE GENOMIC DNA]</scope>
</reference>
<accession>A0AAV4JSJ3</accession>
<dbReference type="EMBL" id="BMAT01007070">
    <property type="protein sequence ID" value="GFS25684.1"/>
    <property type="molecule type" value="Genomic_DNA"/>
</dbReference>
<name>A0AAV4JSJ3_9GAST</name>
<evidence type="ECO:0000313" key="3">
    <source>
        <dbReference type="Proteomes" id="UP000762676"/>
    </source>
</evidence>
<dbReference type="AlphaFoldDB" id="A0AAV4JSJ3"/>
<sequence>MTGKMELRGPCKLSMTVQIRPKKVFCSISSSCFTKLYGEELKKKVGRTFQVKNKTKYCLHNKCGGKVVAAAATVVVVIVVVVVVNEQQQEQ</sequence>
<dbReference type="Proteomes" id="UP000762676">
    <property type="component" value="Unassembled WGS sequence"/>
</dbReference>